<evidence type="ECO:0000313" key="3">
    <source>
        <dbReference type="Proteomes" id="UP000594454"/>
    </source>
</evidence>
<gene>
    <name evidence="2" type="ORF">HERILL_LOCUS6803</name>
</gene>
<sequence length="244" mass="28318">MEEQQVNPVTNGDKPEEIVIESATPQDIEIKVDGNTEMSVREKELLDTVFQLESDKSALIEETRTKLSQAKKEYEDCRQENERLKKKNTQLEQTLIQKEAQSTEPKSKKEQDELLLKAKTLLFEKTKVCKQQEQHIAVLKTQVDSVKEVLAVTKEMLNLRNTESDHIQERLKTIETCRQAEKERTALLERKLEISQEAYKKLRQEYDCQSSLNKELKINYLLKIQLLTDELEKAKGGTVAEVKQ</sequence>
<dbReference type="Proteomes" id="UP000594454">
    <property type="component" value="Chromosome 3"/>
</dbReference>
<reference evidence="2 3" key="1">
    <citation type="submission" date="2020-11" db="EMBL/GenBank/DDBJ databases">
        <authorList>
            <person name="Wallbank WR R."/>
            <person name="Pardo Diaz C."/>
            <person name="Kozak K."/>
            <person name="Martin S."/>
            <person name="Jiggins C."/>
            <person name="Moest M."/>
            <person name="Warren A I."/>
            <person name="Generalovic N T."/>
            <person name="Byers J.R.P. K."/>
            <person name="Montejo-Kovacevich G."/>
            <person name="Yen C E."/>
        </authorList>
    </citation>
    <scope>NUCLEOTIDE SEQUENCE [LARGE SCALE GENOMIC DNA]</scope>
</reference>
<dbReference type="EMBL" id="LR899011">
    <property type="protein sequence ID" value="CAD7083876.1"/>
    <property type="molecule type" value="Genomic_DNA"/>
</dbReference>
<organism evidence="2 3">
    <name type="scientific">Hermetia illucens</name>
    <name type="common">Black soldier fly</name>
    <dbReference type="NCBI Taxonomy" id="343691"/>
    <lineage>
        <taxon>Eukaryota</taxon>
        <taxon>Metazoa</taxon>
        <taxon>Ecdysozoa</taxon>
        <taxon>Arthropoda</taxon>
        <taxon>Hexapoda</taxon>
        <taxon>Insecta</taxon>
        <taxon>Pterygota</taxon>
        <taxon>Neoptera</taxon>
        <taxon>Endopterygota</taxon>
        <taxon>Diptera</taxon>
        <taxon>Brachycera</taxon>
        <taxon>Stratiomyomorpha</taxon>
        <taxon>Stratiomyidae</taxon>
        <taxon>Hermetiinae</taxon>
        <taxon>Hermetia</taxon>
    </lineage>
</organism>
<dbReference type="OMA" id="DARCENE"/>
<dbReference type="AlphaFoldDB" id="A0A7R8UN56"/>
<evidence type="ECO:0000313" key="2">
    <source>
        <dbReference type="EMBL" id="CAD7083876.1"/>
    </source>
</evidence>
<proteinExistence type="predicted"/>
<keyword evidence="1" id="KW-0175">Coiled coil</keyword>
<dbReference type="OrthoDB" id="6620016at2759"/>
<keyword evidence="3" id="KW-1185">Reference proteome</keyword>
<protein>
    <submittedName>
        <fullName evidence="2">Uncharacterized protein</fullName>
    </submittedName>
</protein>
<feature type="coiled-coil region" evidence="1">
    <location>
        <begin position="60"/>
        <end position="101"/>
    </location>
</feature>
<name>A0A7R8UN56_HERIL</name>
<feature type="coiled-coil region" evidence="1">
    <location>
        <begin position="177"/>
        <end position="219"/>
    </location>
</feature>
<dbReference type="InParanoid" id="A0A7R8UN56"/>
<accession>A0A7R8UN56</accession>
<evidence type="ECO:0000256" key="1">
    <source>
        <dbReference type="SAM" id="Coils"/>
    </source>
</evidence>